<name>A0A8H6XVT5_9AGAR</name>
<dbReference type="OrthoDB" id="6372431at2759"/>
<dbReference type="PROSITE" id="PS01238">
    <property type="entry name" value="GDA1_CD39_NTPASE"/>
    <property type="match status" value="1"/>
</dbReference>
<evidence type="ECO:0000256" key="8">
    <source>
        <dbReference type="RuleBase" id="RU003833"/>
    </source>
</evidence>
<dbReference type="EC" id="3.6.1.42" evidence="5"/>
<keyword evidence="7" id="KW-0547">Nucleotide-binding</keyword>
<evidence type="ECO:0000256" key="4">
    <source>
        <dbReference type="ARBA" id="ARBA00037742"/>
    </source>
</evidence>
<dbReference type="PANTHER" id="PTHR11782:SF83">
    <property type="entry name" value="GUANOSINE-DIPHOSPHATASE"/>
    <property type="match status" value="1"/>
</dbReference>
<dbReference type="EMBL" id="JACAZH010000017">
    <property type="protein sequence ID" value="KAF7348077.1"/>
    <property type="molecule type" value="Genomic_DNA"/>
</dbReference>
<feature type="region of interest" description="Disordered" evidence="9">
    <location>
        <begin position="532"/>
        <end position="551"/>
    </location>
</feature>
<keyword evidence="12" id="KW-1185">Reference proteome</keyword>
<keyword evidence="3 8" id="KW-0378">Hydrolase</keyword>
<feature type="compositionally biased region" description="Polar residues" evidence="9">
    <location>
        <begin position="170"/>
        <end position="182"/>
    </location>
</feature>
<feature type="compositionally biased region" description="Gly residues" evidence="9">
    <location>
        <begin position="540"/>
        <end position="551"/>
    </location>
</feature>
<keyword evidence="10" id="KW-0812">Transmembrane</keyword>
<keyword evidence="7" id="KW-0067">ATP-binding</keyword>
<keyword evidence="10" id="KW-0472">Membrane</keyword>
<comment type="function">
    <text evidence="4">After transfer of sugars to endogenous macromolecular acceptors, the enzyme converts nucleoside diphosphates to nucleoside monophosphates which in turn exit the Golgi lumen in a coupled antiporter reaction, allowing entry of additional nucleotide sugar from the cytosol.</text>
</comment>
<evidence type="ECO:0000256" key="6">
    <source>
        <dbReference type="PIRSR" id="PIRSR600407-1"/>
    </source>
</evidence>
<evidence type="ECO:0000256" key="3">
    <source>
        <dbReference type="ARBA" id="ARBA00022801"/>
    </source>
</evidence>
<comment type="subcellular location">
    <subcellularLocation>
        <location evidence="1">Golgi apparatus membrane</location>
        <topology evidence="1">Single-pass type II membrane protein</topology>
    </subcellularLocation>
</comment>
<dbReference type="GO" id="GO:0045134">
    <property type="term" value="F:UDP phosphatase activity"/>
    <property type="evidence" value="ECO:0007669"/>
    <property type="project" value="TreeGrafter"/>
</dbReference>
<dbReference type="Gene3D" id="3.30.420.150">
    <property type="entry name" value="Exopolyphosphatase. Domain 2"/>
    <property type="match status" value="1"/>
</dbReference>
<dbReference type="AlphaFoldDB" id="A0A8H6XVT5"/>
<feature type="transmembrane region" description="Helical" evidence="10">
    <location>
        <begin position="71"/>
        <end position="90"/>
    </location>
</feature>
<evidence type="ECO:0000256" key="1">
    <source>
        <dbReference type="ARBA" id="ARBA00004323"/>
    </source>
</evidence>
<comment type="similarity">
    <text evidence="2 8">Belongs to the GDA1/CD39 NTPase family.</text>
</comment>
<dbReference type="Proteomes" id="UP000623467">
    <property type="component" value="Unassembled WGS sequence"/>
</dbReference>
<dbReference type="InterPro" id="IPR000407">
    <property type="entry name" value="GDA1_CD39_NTPase"/>
</dbReference>
<protein>
    <recommendedName>
        <fullName evidence="5">guanosine-diphosphatase</fullName>
        <ecNumber evidence="5">3.6.1.42</ecNumber>
    </recommendedName>
</protein>
<feature type="binding site" evidence="7">
    <location>
        <begin position="354"/>
        <end position="358"/>
    </location>
    <ligand>
        <name>ATP</name>
        <dbReference type="ChEBI" id="CHEBI:30616"/>
    </ligand>
</feature>
<feature type="region of interest" description="Disordered" evidence="9">
    <location>
        <begin position="1"/>
        <end position="64"/>
    </location>
</feature>
<reference evidence="11" key="1">
    <citation type="submission" date="2020-05" db="EMBL/GenBank/DDBJ databases">
        <title>Mycena genomes resolve the evolution of fungal bioluminescence.</title>
        <authorList>
            <person name="Tsai I.J."/>
        </authorList>
    </citation>
    <scope>NUCLEOTIDE SEQUENCE</scope>
    <source>
        <strain evidence="11">160909Yilan</strain>
    </source>
</reference>
<sequence>MSKRSPTPPTRRTTEEASSESSATPSPPSTINPRTRRNMAPMSPTYDRLEAGTRSPTSFYMKGKGKQNRFGWKKFALGAGVLLVLVWVFVPREQRGLEMPTWSGKSEGDWEPGNTPYEPRPPTGTKDTNTNPNPITNQPPPPPSSGSEDVKLPPSRPETSRPATYDSDPDPSSTTHCTSPFDPSSPIVQYALMLDAGSTGSRIHIYKFNNCARTPSYEWEVFRQTTPGSGGLSAYAGRPAAAAASIAGLLDEAVRVVPTKLRGCTPVALRATAGLRKLPDTEASDIIAAVRQMMTEEYPFAVVDGEEGVGIMGGAEEGVFAWVTANYLLGPLSAKGKEAVGEHDQTYAVLDLGGGSTQIVFAPALAPADAPPAMLPEEHRYELDFAGTTRVLYQHSYLGWGLMSARERVHRVVGVLAPEPSSPHSGDALEVIHNPCLARDMDRVVELPASLGAPARNVTMSGGAVGSFDACRRIVEIALEKDAPCPVGPCSFGGVYQPKLGEVFPSVAGESRGRVLLLSYFYDRVAPLVKPAPGLKENEGGGGGGGDYGDD</sequence>
<evidence type="ECO:0000313" key="12">
    <source>
        <dbReference type="Proteomes" id="UP000623467"/>
    </source>
</evidence>
<organism evidence="11 12">
    <name type="scientific">Mycena sanguinolenta</name>
    <dbReference type="NCBI Taxonomy" id="230812"/>
    <lineage>
        <taxon>Eukaryota</taxon>
        <taxon>Fungi</taxon>
        <taxon>Dikarya</taxon>
        <taxon>Basidiomycota</taxon>
        <taxon>Agaricomycotina</taxon>
        <taxon>Agaricomycetes</taxon>
        <taxon>Agaricomycetidae</taxon>
        <taxon>Agaricales</taxon>
        <taxon>Marasmiineae</taxon>
        <taxon>Mycenaceae</taxon>
        <taxon>Mycena</taxon>
    </lineage>
</organism>
<dbReference type="GO" id="GO:0017111">
    <property type="term" value="F:ribonucleoside triphosphate phosphatase activity"/>
    <property type="evidence" value="ECO:0007669"/>
    <property type="project" value="TreeGrafter"/>
</dbReference>
<feature type="active site" description="Proton acceptor" evidence="6">
    <location>
        <position position="317"/>
    </location>
</feature>
<accession>A0A8H6XVT5</accession>
<dbReference type="Gene3D" id="3.30.420.40">
    <property type="match status" value="1"/>
</dbReference>
<proteinExistence type="inferred from homology"/>
<gene>
    <name evidence="11" type="ORF">MSAN_01760100</name>
</gene>
<dbReference type="PANTHER" id="PTHR11782">
    <property type="entry name" value="ADENOSINE/GUANOSINE DIPHOSPHATASE"/>
    <property type="match status" value="1"/>
</dbReference>
<evidence type="ECO:0000313" key="11">
    <source>
        <dbReference type="EMBL" id="KAF7348077.1"/>
    </source>
</evidence>
<evidence type="ECO:0000256" key="7">
    <source>
        <dbReference type="PIRSR" id="PIRSR600407-2"/>
    </source>
</evidence>
<dbReference type="Pfam" id="PF01150">
    <property type="entry name" value="GDA1_CD39"/>
    <property type="match status" value="1"/>
</dbReference>
<keyword evidence="10" id="KW-1133">Transmembrane helix</keyword>
<dbReference type="GO" id="GO:0000139">
    <property type="term" value="C:Golgi membrane"/>
    <property type="evidence" value="ECO:0007669"/>
    <property type="project" value="UniProtKB-SubCell"/>
</dbReference>
<evidence type="ECO:0000256" key="5">
    <source>
        <dbReference type="ARBA" id="ARBA00038903"/>
    </source>
</evidence>
<dbReference type="GO" id="GO:0009134">
    <property type="term" value="P:nucleoside diphosphate catabolic process"/>
    <property type="evidence" value="ECO:0007669"/>
    <property type="project" value="TreeGrafter"/>
</dbReference>
<evidence type="ECO:0000256" key="10">
    <source>
        <dbReference type="SAM" id="Phobius"/>
    </source>
</evidence>
<dbReference type="GO" id="GO:0006487">
    <property type="term" value="P:protein N-linked glycosylation"/>
    <property type="evidence" value="ECO:0007669"/>
    <property type="project" value="TreeGrafter"/>
</dbReference>
<comment type="caution">
    <text evidence="11">The sequence shown here is derived from an EMBL/GenBank/DDBJ whole genome shotgun (WGS) entry which is preliminary data.</text>
</comment>
<evidence type="ECO:0000256" key="9">
    <source>
        <dbReference type="SAM" id="MobiDB-lite"/>
    </source>
</evidence>
<feature type="region of interest" description="Disordered" evidence="9">
    <location>
        <begin position="99"/>
        <end position="182"/>
    </location>
</feature>
<dbReference type="GO" id="GO:0005524">
    <property type="term" value="F:ATP binding"/>
    <property type="evidence" value="ECO:0007669"/>
    <property type="project" value="UniProtKB-KW"/>
</dbReference>
<dbReference type="GO" id="GO:0004382">
    <property type="term" value="F:GDP phosphatase activity"/>
    <property type="evidence" value="ECO:0007669"/>
    <property type="project" value="UniProtKB-EC"/>
</dbReference>
<evidence type="ECO:0000256" key="2">
    <source>
        <dbReference type="ARBA" id="ARBA00009283"/>
    </source>
</evidence>